<name>A0AAV2AK97_9ARAC</name>
<sequence length="222" mass="25548">MAKRKPVKNLEELRPAALYRESEELQPPVINRMPGACCFERPIKSRCVWSRGAEFQQIRRLNFERLNQELLDIYIPRAFSKSIYKKCNKIESSEAMRRMLLLDGRFCSTFLFIAMLGSCVLATSWDNIGCHKTGHTRKIRIPGCVEFQVTTNACRGFCPSYSTPAPEWILRSNARQSIWSVAQCCNIMETEDMFVEVMCVGGMKELVFKSAKTCSCYHCKKE</sequence>
<comment type="caution">
    <text evidence="2">The sequence shown here is derived from an EMBL/GenBank/DDBJ whole genome shotgun (WGS) entry which is preliminary data.</text>
</comment>
<accession>A0AAV2AK97</accession>
<evidence type="ECO:0000313" key="2">
    <source>
        <dbReference type="EMBL" id="CAL1283619.1"/>
    </source>
</evidence>
<dbReference type="EMBL" id="CAXIEN010000169">
    <property type="protein sequence ID" value="CAL1283619.1"/>
    <property type="molecule type" value="Genomic_DNA"/>
</dbReference>
<proteinExistence type="predicted"/>
<protein>
    <recommendedName>
        <fullName evidence="4">Glycoprotein hormone alpha 2</fullName>
    </recommendedName>
</protein>
<feature type="transmembrane region" description="Helical" evidence="1">
    <location>
        <begin position="106"/>
        <end position="125"/>
    </location>
</feature>
<dbReference type="PANTHER" id="PTHR31129:SF2">
    <property type="entry name" value="GLYCOPROTEIN HORMONE ALPHA-2"/>
    <property type="match status" value="1"/>
</dbReference>
<reference evidence="2 3" key="1">
    <citation type="submission" date="2024-04" db="EMBL/GenBank/DDBJ databases">
        <authorList>
            <person name="Rising A."/>
            <person name="Reimegard J."/>
            <person name="Sonavane S."/>
            <person name="Akerstrom W."/>
            <person name="Nylinder S."/>
            <person name="Hedman E."/>
            <person name="Kallberg Y."/>
        </authorList>
    </citation>
    <scope>NUCLEOTIDE SEQUENCE [LARGE SCALE GENOMIC DNA]</scope>
</reference>
<dbReference type="GO" id="GO:0051427">
    <property type="term" value="F:hormone receptor binding"/>
    <property type="evidence" value="ECO:0007669"/>
    <property type="project" value="TreeGrafter"/>
</dbReference>
<organism evidence="2 3">
    <name type="scientific">Larinioides sclopetarius</name>
    <dbReference type="NCBI Taxonomy" id="280406"/>
    <lineage>
        <taxon>Eukaryota</taxon>
        <taxon>Metazoa</taxon>
        <taxon>Ecdysozoa</taxon>
        <taxon>Arthropoda</taxon>
        <taxon>Chelicerata</taxon>
        <taxon>Arachnida</taxon>
        <taxon>Araneae</taxon>
        <taxon>Araneomorphae</taxon>
        <taxon>Entelegynae</taxon>
        <taxon>Araneoidea</taxon>
        <taxon>Araneidae</taxon>
        <taxon>Larinioides</taxon>
    </lineage>
</organism>
<dbReference type="InterPro" id="IPR029034">
    <property type="entry name" value="Cystine-knot_cytokine"/>
</dbReference>
<evidence type="ECO:0000313" key="3">
    <source>
        <dbReference type="Proteomes" id="UP001497382"/>
    </source>
</evidence>
<keyword evidence="1" id="KW-1133">Transmembrane helix</keyword>
<dbReference type="InterPro" id="IPR052680">
    <property type="entry name" value="Glyco_Hormone_Alpha"/>
</dbReference>
<evidence type="ECO:0008006" key="4">
    <source>
        <dbReference type="Google" id="ProtNLM"/>
    </source>
</evidence>
<dbReference type="Proteomes" id="UP001497382">
    <property type="component" value="Unassembled WGS sequence"/>
</dbReference>
<dbReference type="GO" id="GO:0005615">
    <property type="term" value="C:extracellular space"/>
    <property type="evidence" value="ECO:0007669"/>
    <property type="project" value="TreeGrafter"/>
</dbReference>
<dbReference type="PANTHER" id="PTHR31129">
    <property type="entry name" value="GLYCOPROTEIN HORMONE ALPHA-2"/>
    <property type="match status" value="1"/>
</dbReference>
<dbReference type="GO" id="GO:0007166">
    <property type="term" value="P:cell surface receptor signaling pathway"/>
    <property type="evidence" value="ECO:0007669"/>
    <property type="project" value="TreeGrafter"/>
</dbReference>
<evidence type="ECO:0000256" key="1">
    <source>
        <dbReference type="SAM" id="Phobius"/>
    </source>
</evidence>
<dbReference type="AlphaFoldDB" id="A0AAV2AK97"/>
<dbReference type="Gene3D" id="2.10.90.10">
    <property type="entry name" value="Cystine-knot cytokines"/>
    <property type="match status" value="1"/>
</dbReference>
<keyword evidence="1" id="KW-0472">Membrane</keyword>
<keyword evidence="1" id="KW-0812">Transmembrane</keyword>
<keyword evidence="3" id="KW-1185">Reference proteome</keyword>
<dbReference type="FunFam" id="2.10.90.10:FF:000049">
    <property type="entry name" value="Glycoprotein hormone alpha 2"/>
    <property type="match status" value="1"/>
</dbReference>
<gene>
    <name evidence="2" type="ORF">LARSCL_LOCUS12716</name>
</gene>